<dbReference type="Pfam" id="PF01138">
    <property type="entry name" value="RNase_PH"/>
    <property type="match status" value="1"/>
</dbReference>
<dbReference type="InterPro" id="IPR050590">
    <property type="entry name" value="Exosome_comp_Rrp42_subfam"/>
</dbReference>
<evidence type="ECO:0000259" key="5">
    <source>
        <dbReference type="Pfam" id="PF01138"/>
    </source>
</evidence>
<dbReference type="PANTHER" id="PTHR11097:SF14">
    <property type="entry name" value="EXOSOME COMPLEX COMPONENT RRP45"/>
    <property type="match status" value="1"/>
</dbReference>
<name>A0A5J4PI82_9EUKA</name>
<dbReference type="Gene3D" id="3.30.230.70">
    <property type="entry name" value="GHMP Kinase, N-terminal domain"/>
    <property type="match status" value="1"/>
</dbReference>
<comment type="similarity">
    <text evidence="3">Belongs to the RNase PH family.</text>
</comment>
<dbReference type="GO" id="GO:0000467">
    <property type="term" value="P:exonucleolytic trimming to generate mature 3'-end of 5.8S rRNA from tricistronic rRNA transcript (SSU-rRNA, 5.8S rRNA, LSU-rRNA)"/>
    <property type="evidence" value="ECO:0007669"/>
    <property type="project" value="TreeGrafter"/>
</dbReference>
<evidence type="ECO:0000256" key="2">
    <source>
        <dbReference type="ARBA" id="ARBA00004496"/>
    </source>
</evidence>
<accession>A0A5J4PI82</accession>
<keyword evidence="4" id="KW-0963">Cytoplasm</keyword>
<proteinExistence type="inferred from homology"/>
<feature type="domain" description="Exoribonuclease phosphorolytic" evidence="5">
    <location>
        <begin position="13"/>
        <end position="57"/>
    </location>
</feature>
<comment type="subcellular location">
    <subcellularLocation>
        <location evidence="2">Cytoplasm</location>
    </subcellularLocation>
    <subcellularLocation>
        <location evidence="1">Nucleus</location>
    </subcellularLocation>
</comment>
<evidence type="ECO:0000256" key="3">
    <source>
        <dbReference type="ARBA" id="ARBA00006678"/>
    </source>
</evidence>
<dbReference type="SUPFAM" id="SSF55666">
    <property type="entry name" value="Ribonuclease PH domain 2-like"/>
    <property type="match status" value="1"/>
</dbReference>
<feature type="non-terminal residue" evidence="6">
    <location>
        <position position="1"/>
    </location>
</feature>
<protein>
    <submittedName>
        <fullName evidence="6">Putative exosome complex component RRP45</fullName>
    </submittedName>
</protein>
<dbReference type="GO" id="GO:0000176">
    <property type="term" value="C:nuclear exosome (RNase complex)"/>
    <property type="evidence" value="ECO:0007669"/>
    <property type="project" value="TreeGrafter"/>
</dbReference>
<dbReference type="InterPro" id="IPR020568">
    <property type="entry name" value="Ribosomal_Su5_D2-typ_SF"/>
</dbReference>
<evidence type="ECO:0000313" key="6">
    <source>
        <dbReference type="EMBL" id="KAA6309197.1"/>
    </source>
</evidence>
<dbReference type="AlphaFoldDB" id="A0A5J4PI82"/>
<dbReference type="GO" id="GO:0000177">
    <property type="term" value="C:cytoplasmic exosome (RNase complex)"/>
    <property type="evidence" value="ECO:0007669"/>
    <property type="project" value="TreeGrafter"/>
</dbReference>
<organism evidence="6 7">
    <name type="scientific">Streblomastix strix</name>
    <dbReference type="NCBI Taxonomy" id="222440"/>
    <lineage>
        <taxon>Eukaryota</taxon>
        <taxon>Metamonada</taxon>
        <taxon>Preaxostyla</taxon>
        <taxon>Oxymonadida</taxon>
        <taxon>Streblomastigidae</taxon>
        <taxon>Streblomastix</taxon>
    </lineage>
</organism>
<dbReference type="Proteomes" id="UP000324800">
    <property type="component" value="Unassembled WGS sequence"/>
</dbReference>
<dbReference type="GO" id="GO:0035925">
    <property type="term" value="F:mRNA 3'-UTR AU-rich region binding"/>
    <property type="evidence" value="ECO:0007669"/>
    <property type="project" value="TreeGrafter"/>
</dbReference>
<dbReference type="GO" id="GO:0071035">
    <property type="term" value="P:nuclear polyadenylation-dependent rRNA catabolic process"/>
    <property type="evidence" value="ECO:0007669"/>
    <property type="project" value="TreeGrafter"/>
</dbReference>
<dbReference type="GO" id="GO:0071038">
    <property type="term" value="P:TRAMP-dependent tRNA surveillance pathway"/>
    <property type="evidence" value="ECO:0007669"/>
    <property type="project" value="TreeGrafter"/>
</dbReference>
<dbReference type="PANTHER" id="PTHR11097">
    <property type="entry name" value="EXOSOME COMPLEX EXONUCLEASE RIBOSOMAL RNA PROCESSING PROTEIN"/>
    <property type="match status" value="1"/>
</dbReference>
<evidence type="ECO:0000256" key="1">
    <source>
        <dbReference type="ARBA" id="ARBA00004123"/>
    </source>
</evidence>
<reference evidence="6 7" key="1">
    <citation type="submission" date="2019-03" db="EMBL/GenBank/DDBJ databases">
        <title>Single cell metagenomics reveals metabolic interactions within the superorganism composed of flagellate Streblomastix strix and complex community of Bacteroidetes bacteria on its surface.</title>
        <authorList>
            <person name="Treitli S.C."/>
            <person name="Kolisko M."/>
            <person name="Husnik F."/>
            <person name="Keeling P."/>
            <person name="Hampl V."/>
        </authorList>
    </citation>
    <scope>NUCLEOTIDE SEQUENCE [LARGE SCALE GENOMIC DNA]</scope>
    <source>
        <strain evidence="6">ST1C</strain>
    </source>
</reference>
<comment type="caution">
    <text evidence="6">The sequence shown here is derived from an EMBL/GenBank/DDBJ whole genome shotgun (WGS) entry which is preliminary data.</text>
</comment>
<dbReference type="GO" id="GO:0034475">
    <property type="term" value="P:U4 snRNA 3'-end processing"/>
    <property type="evidence" value="ECO:0007669"/>
    <property type="project" value="TreeGrafter"/>
</dbReference>
<dbReference type="GO" id="GO:0016075">
    <property type="term" value="P:rRNA catabolic process"/>
    <property type="evidence" value="ECO:0007669"/>
    <property type="project" value="TreeGrafter"/>
</dbReference>
<gene>
    <name evidence="6" type="ORF">EZS28_056561</name>
</gene>
<dbReference type="InterPro" id="IPR027408">
    <property type="entry name" value="PNPase/RNase_PH_dom_sf"/>
</dbReference>
<dbReference type="EMBL" id="SNRW01050419">
    <property type="protein sequence ID" value="KAA6309197.1"/>
    <property type="molecule type" value="Genomic_DNA"/>
</dbReference>
<evidence type="ECO:0000313" key="7">
    <source>
        <dbReference type="Proteomes" id="UP000324800"/>
    </source>
</evidence>
<dbReference type="GO" id="GO:0071028">
    <property type="term" value="P:nuclear mRNA surveillance"/>
    <property type="evidence" value="ECO:0007669"/>
    <property type="project" value="TreeGrafter"/>
</dbReference>
<dbReference type="SUPFAM" id="SSF54211">
    <property type="entry name" value="Ribosomal protein S5 domain 2-like"/>
    <property type="match status" value="1"/>
</dbReference>
<dbReference type="GO" id="GO:0034473">
    <property type="term" value="P:U1 snRNA 3'-end processing"/>
    <property type="evidence" value="ECO:0007669"/>
    <property type="project" value="TreeGrafter"/>
</dbReference>
<evidence type="ECO:0000256" key="4">
    <source>
        <dbReference type="ARBA" id="ARBA00022490"/>
    </source>
</evidence>
<dbReference type="InterPro" id="IPR036345">
    <property type="entry name" value="ExoRNase_PH_dom2_sf"/>
</dbReference>
<feature type="non-terminal residue" evidence="6">
    <location>
        <position position="124"/>
    </location>
</feature>
<sequence>RAAIFDSQSISTRALCILGGVYVWILQIDITVLDDCGSVADACITAAFTALLHFRRPKTMIVGEKLIIQPMNSIGDGLPISLLHIPVSTSYAIYHHTSAVLLDPTNEEEKECEGFVSVLCNSRG</sequence>
<dbReference type="GO" id="GO:0034476">
    <property type="term" value="P:U5 snRNA 3'-end processing"/>
    <property type="evidence" value="ECO:0007669"/>
    <property type="project" value="TreeGrafter"/>
</dbReference>
<dbReference type="OrthoDB" id="10264038at2759"/>
<dbReference type="InterPro" id="IPR001247">
    <property type="entry name" value="ExoRNase_PH_dom1"/>
</dbReference>